<sequence>MGHHILPIHGAFTAITLLRTPSLANLLSETMKAFFRRTLPLELYVATARTRIMAFSFPGSPFVGPKSNLLGTHVVSVASFTDLVVLHPIHYGIFQFPGIVHG</sequence>
<dbReference type="Proteomes" id="UP000799753">
    <property type="component" value="Unassembled WGS sequence"/>
</dbReference>
<reference evidence="1" key="1">
    <citation type="journal article" date="2020" name="Stud. Mycol.">
        <title>101 Dothideomycetes genomes: a test case for predicting lifestyles and emergence of pathogens.</title>
        <authorList>
            <person name="Haridas S."/>
            <person name="Albert R."/>
            <person name="Binder M."/>
            <person name="Bloem J."/>
            <person name="Labutti K."/>
            <person name="Salamov A."/>
            <person name="Andreopoulos B."/>
            <person name="Baker S."/>
            <person name="Barry K."/>
            <person name="Bills G."/>
            <person name="Bluhm B."/>
            <person name="Cannon C."/>
            <person name="Castanera R."/>
            <person name="Culley D."/>
            <person name="Daum C."/>
            <person name="Ezra D."/>
            <person name="Gonzalez J."/>
            <person name="Henrissat B."/>
            <person name="Kuo A."/>
            <person name="Liang C."/>
            <person name="Lipzen A."/>
            <person name="Lutzoni F."/>
            <person name="Magnuson J."/>
            <person name="Mondo S."/>
            <person name="Nolan M."/>
            <person name="Ohm R."/>
            <person name="Pangilinan J."/>
            <person name="Park H.-J."/>
            <person name="Ramirez L."/>
            <person name="Alfaro M."/>
            <person name="Sun H."/>
            <person name="Tritt A."/>
            <person name="Yoshinaga Y."/>
            <person name="Zwiers L.-H."/>
            <person name="Turgeon B."/>
            <person name="Goodwin S."/>
            <person name="Spatafora J."/>
            <person name="Crous P."/>
            <person name="Grigoriev I."/>
        </authorList>
    </citation>
    <scope>NUCLEOTIDE SEQUENCE</scope>
    <source>
        <strain evidence="1">CBS 473.64</strain>
    </source>
</reference>
<protein>
    <submittedName>
        <fullName evidence="1">Uncharacterized protein</fullName>
    </submittedName>
</protein>
<name>A0A6A6S2U3_9PLEO</name>
<evidence type="ECO:0000313" key="2">
    <source>
        <dbReference type="Proteomes" id="UP000799753"/>
    </source>
</evidence>
<keyword evidence="2" id="KW-1185">Reference proteome</keyword>
<accession>A0A6A6S2U3</accession>
<evidence type="ECO:0000313" key="1">
    <source>
        <dbReference type="EMBL" id="KAF2641855.1"/>
    </source>
</evidence>
<organism evidence="1 2">
    <name type="scientific">Massarina eburnea CBS 473.64</name>
    <dbReference type="NCBI Taxonomy" id="1395130"/>
    <lineage>
        <taxon>Eukaryota</taxon>
        <taxon>Fungi</taxon>
        <taxon>Dikarya</taxon>
        <taxon>Ascomycota</taxon>
        <taxon>Pezizomycotina</taxon>
        <taxon>Dothideomycetes</taxon>
        <taxon>Pleosporomycetidae</taxon>
        <taxon>Pleosporales</taxon>
        <taxon>Massarineae</taxon>
        <taxon>Massarinaceae</taxon>
        <taxon>Massarina</taxon>
    </lineage>
</organism>
<gene>
    <name evidence="1" type="ORF">P280DRAFT_286605</name>
</gene>
<dbReference type="EMBL" id="MU006782">
    <property type="protein sequence ID" value="KAF2641855.1"/>
    <property type="molecule type" value="Genomic_DNA"/>
</dbReference>
<dbReference type="AlphaFoldDB" id="A0A6A6S2U3"/>
<proteinExistence type="predicted"/>